<evidence type="ECO:0000313" key="11">
    <source>
        <dbReference type="EMBL" id="CBW26247.1"/>
    </source>
</evidence>
<dbReference type="EMBL" id="FQ312005">
    <property type="protein sequence ID" value="CBW26247.1"/>
    <property type="molecule type" value="Genomic_DNA"/>
</dbReference>
<keyword evidence="12" id="KW-1185">Reference proteome</keyword>
<protein>
    <submittedName>
        <fullName evidence="11">Motility membrane protein</fullName>
    </submittedName>
</protein>
<dbReference type="RefSeq" id="WP_014244031.1">
    <property type="nucleotide sequence ID" value="NC_016620.1"/>
</dbReference>
<evidence type="ECO:0000256" key="2">
    <source>
        <dbReference type="ARBA" id="ARBA00022448"/>
    </source>
</evidence>
<dbReference type="HOGENOM" id="CLU_053325_4_3_7"/>
<name>E1WZR1_HALMS</name>
<dbReference type="Pfam" id="PF01618">
    <property type="entry name" value="MotA_ExbB"/>
    <property type="match status" value="1"/>
</dbReference>
<dbReference type="OrthoDB" id="5292123at2"/>
<evidence type="ECO:0000259" key="10">
    <source>
        <dbReference type="Pfam" id="PF01618"/>
    </source>
</evidence>
<evidence type="ECO:0000256" key="6">
    <source>
        <dbReference type="ARBA" id="ARBA00022989"/>
    </source>
</evidence>
<keyword evidence="4 9" id="KW-0812">Transmembrane</keyword>
<dbReference type="GO" id="GO:0017038">
    <property type="term" value="P:protein import"/>
    <property type="evidence" value="ECO:0007669"/>
    <property type="project" value="TreeGrafter"/>
</dbReference>
<organism evidence="11 12">
    <name type="scientific">Halobacteriovorax marinus (strain ATCC BAA-682 / DSM 15412 / SJ)</name>
    <name type="common">Bacteriovorax marinus</name>
    <dbReference type="NCBI Taxonomy" id="862908"/>
    <lineage>
        <taxon>Bacteria</taxon>
        <taxon>Pseudomonadati</taxon>
        <taxon>Bdellovibrionota</taxon>
        <taxon>Bacteriovoracia</taxon>
        <taxon>Bacteriovoracales</taxon>
        <taxon>Halobacteriovoraceae</taxon>
        <taxon>Halobacteriovorax</taxon>
    </lineage>
</organism>
<dbReference type="PATRIC" id="fig|862908.3.peg.1314"/>
<dbReference type="STRING" id="862908.BMS_1382"/>
<evidence type="ECO:0000256" key="5">
    <source>
        <dbReference type="ARBA" id="ARBA00022927"/>
    </source>
</evidence>
<dbReference type="InterPro" id="IPR050790">
    <property type="entry name" value="ExbB/TolQ_transport"/>
</dbReference>
<feature type="domain" description="MotA/TolQ/ExbB proton channel" evidence="10">
    <location>
        <begin position="84"/>
        <end position="205"/>
    </location>
</feature>
<dbReference type="InterPro" id="IPR002898">
    <property type="entry name" value="MotA_ExbB_proton_chnl"/>
</dbReference>
<keyword evidence="7 9" id="KW-0472">Membrane</keyword>
<accession>E1WZR1</accession>
<keyword evidence="2 8" id="KW-0813">Transport</keyword>
<dbReference type="KEGG" id="bmx:BMS_1382"/>
<dbReference type="Proteomes" id="UP000008963">
    <property type="component" value="Chromosome"/>
</dbReference>
<gene>
    <name evidence="11" type="ordered locus">BMS_1382</name>
</gene>
<comment type="similarity">
    <text evidence="8">Belongs to the exbB/tolQ family.</text>
</comment>
<dbReference type="PANTHER" id="PTHR30625">
    <property type="entry name" value="PROTEIN TOLQ"/>
    <property type="match status" value="1"/>
</dbReference>
<reference evidence="12" key="1">
    <citation type="journal article" date="2013" name="ISME J.">
        <title>A small predatory core genome in the divergent marine Bacteriovorax marinus SJ and the terrestrial Bdellovibrio bacteriovorus.</title>
        <authorList>
            <person name="Crossman L.C."/>
            <person name="Chen H."/>
            <person name="Cerdeno-Tarraga A.M."/>
            <person name="Brooks K."/>
            <person name="Quail M.A."/>
            <person name="Pineiro S.A."/>
            <person name="Hobley L."/>
            <person name="Sockett R.E."/>
            <person name="Bentley S.D."/>
            <person name="Parkhill J."/>
            <person name="Williams H.N."/>
            <person name="Stine O.C."/>
        </authorList>
    </citation>
    <scope>NUCLEOTIDE SEQUENCE [LARGE SCALE GENOMIC DNA]</scope>
    <source>
        <strain evidence="12">ATCC BAA-682 / DSM 15412 / SJ</strain>
    </source>
</reference>
<evidence type="ECO:0000256" key="9">
    <source>
        <dbReference type="SAM" id="Phobius"/>
    </source>
</evidence>
<evidence type="ECO:0000256" key="3">
    <source>
        <dbReference type="ARBA" id="ARBA00022475"/>
    </source>
</evidence>
<proteinExistence type="inferred from homology"/>
<keyword evidence="3" id="KW-1003">Cell membrane</keyword>
<sequence length="233" mass="25381">MDNQVAQTVTDQSFLQTLAIFMDEGGIFMWIILATWTFGIAIALERIKSLFSYDIDGNSLMNMIKKHVLNNDVEKAIQSCSNSKAILPMVLKSGLKRANQEKDQIQDAVDSTILEVTPKVDKRMSYLGLVANVSTLIGLLGTIYGLIESFAAVANADPSSKAKLLALGISKAMNTTAFGLISAISIMVIHNILSNKSEKIIAEIEEYSLKLVDLLGTKKRKMPPLPKSTSEAA</sequence>
<feature type="transmembrane region" description="Helical" evidence="9">
    <location>
        <begin position="27"/>
        <end position="44"/>
    </location>
</feature>
<evidence type="ECO:0000256" key="8">
    <source>
        <dbReference type="RuleBase" id="RU004057"/>
    </source>
</evidence>
<keyword evidence="5 8" id="KW-0653">Protein transport</keyword>
<evidence type="ECO:0000313" key="12">
    <source>
        <dbReference type="Proteomes" id="UP000008963"/>
    </source>
</evidence>
<keyword evidence="6 9" id="KW-1133">Transmembrane helix</keyword>
<evidence type="ECO:0000256" key="7">
    <source>
        <dbReference type="ARBA" id="ARBA00023136"/>
    </source>
</evidence>
<feature type="transmembrane region" description="Helical" evidence="9">
    <location>
        <begin position="167"/>
        <end position="189"/>
    </location>
</feature>
<dbReference type="PANTHER" id="PTHR30625:SF15">
    <property type="entry name" value="BIOPOLYMER TRANSPORT PROTEIN EXBB"/>
    <property type="match status" value="1"/>
</dbReference>
<feature type="transmembrane region" description="Helical" evidence="9">
    <location>
        <begin position="126"/>
        <end position="147"/>
    </location>
</feature>
<dbReference type="AlphaFoldDB" id="E1WZR1"/>
<dbReference type="GO" id="GO:0005886">
    <property type="term" value="C:plasma membrane"/>
    <property type="evidence" value="ECO:0007669"/>
    <property type="project" value="UniProtKB-SubCell"/>
</dbReference>
<evidence type="ECO:0000256" key="4">
    <source>
        <dbReference type="ARBA" id="ARBA00022692"/>
    </source>
</evidence>
<comment type="subcellular location">
    <subcellularLocation>
        <location evidence="1">Cell membrane</location>
        <topology evidence="1">Multi-pass membrane protein</topology>
    </subcellularLocation>
    <subcellularLocation>
        <location evidence="8">Membrane</location>
        <topology evidence="8">Multi-pass membrane protein</topology>
    </subcellularLocation>
</comment>
<evidence type="ECO:0000256" key="1">
    <source>
        <dbReference type="ARBA" id="ARBA00004651"/>
    </source>
</evidence>
<dbReference type="eggNOG" id="COG0811">
    <property type="taxonomic scope" value="Bacteria"/>
</dbReference>